<evidence type="ECO:0000313" key="3">
    <source>
        <dbReference type="Proteomes" id="UP000027219"/>
    </source>
</evidence>
<feature type="transmembrane region" description="Helical" evidence="1">
    <location>
        <begin position="12"/>
        <end position="31"/>
    </location>
</feature>
<accession>A0A066UTH3</accession>
<feature type="transmembrane region" description="Helical" evidence="1">
    <location>
        <begin position="106"/>
        <end position="125"/>
    </location>
</feature>
<dbReference type="EMBL" id="JFFR01000027">
    <property type="protein sequence ID" value="KDN27444.1"/>
    <property type="molecule type" value="Genomic_DNA"/>
</dbReference>
<keyword evidence="3" id="KW-1185">Reference proteome</keyword>
<gene>
    <name evidence="2" type="ORF">VFDL14_21405</name>
</gene>
<proteinExistence type="predicted"/>
<dbReference type="AlphaFoldDB" id="A0A066UTH3"/>
<keyword evidence="1" id="KW-0812">Transmembrane</keyword>
<dbReference type="STRING" id="212667.VFDL14_21405"/>
<keyword evidence="1" id="KW-0472">Membrane</keyword>
<protein>
    <submittedName>
        <fullName evidence="2">Uncharacterized protein</fullName>
    </submittedName>
</protein>
<dbReference type="Proteomes" id="UP000027219">
    <property type="component" value="Unassembled WGS sequence"/>
</dbReference>
<sequence>MFENHLKRTKFLLVIQIITILVASFFLFILLSQSTQLHLTQQYLVSSLILTIWAANLFATYGLFKKRLWALKWIAVLQFIQLVDIDTPNFSWALSSGIKLPISVNFDQITISVNILSIFVIWLCYTSGRLLRKK</sequence>
<keyword evidence="1" id="KW-1133">Transmembrane helix</keyword>
<evidence type="ECO:0000256" key="1">
    <source>
        <dbReference type="SAM" id="Phobius"/>
    </source>
</evidence>
<organism evidence="2 3">
    <name type="scientific">Vibrio fortis</name>
    <dbReference type="NCBI Taxonomy" id="212667"/>
    <lineage>
        <taxon>Bacteria</taxon>
        <taxon>Pseudomonadati</taxon>
        <taxon>Pseudomonadota</taxon>
        <taxon>Gammaproteobacteria</taxon>
        <taxon>Vibrionales</taxon>
        <taxon>Vibrionaceae</taxon>
        <taxon>Vibrio</taxon>
    </lineage>
</organism>
<evidence type="ECO:0000313" key="2">
    <source>
        <dbReference type="EMBL" id="KDN27444.1"/>
    </source>
</evidence>
<comment type="caution">
    <text evidence="2">The sequence shown here is derived from an EMBL/GenBank/DDBJ whole genome shotgun (WGS) entry which is preliminary data.</text>
</comment>
<feature type="transmembrane region" description="Helical" evidence="1">
    <location>
        <begin position="43"/>
        <end position="64"/>
    </location>
</feature>
<name>A0A066UTH3_9VIBR</name>
<feature type="transmembrane region" description="Helical" evidence="1">
    <location>
        <begin position="71"/>
        <end position="94"/>
    </location>
</feature>
<reference evidence="2 3" key="1">
    <citation type="submission" date="2014-02" db="EMBL/GenBank/DDBJ databases">
        <title>Vibrio fortis Dalian14 Genome Sequencing.</title>
        <authorList>
            <person name="Wang Y."/>
            <person name="Song L."/>
            <person name="Liu G."/>
            <person name="Ding J."/>
        </authorList>
    </citation>
    <scope>NUCLEOTIDE SEQUENCE [LARGE SCALE GENOMIC DNA]</scope>
    <source>
        <strain evidence="2 3">Dalian14</strain>
    </source>
</reference>